<dbReference type="Gene3D" id="3.30.2000.30">
    <property type="match status" value="1"/>
</dbReference>
<name>A0A327S7E2_9SPHI</name>
<comment type="caution">
    <text evidence="1">The sequence shown here is derived from an EMBL/GenBank/DDBJ whole genome shotgun (WGS) entry which is preliminary data.</text>
</comment>
<accession>A0A327S7E2</accession>
<dbReference type="InterPro" id="IPR053745">
    <property type="entry name" value="Viral_Tail_Comp_sf"/>
</dbReference>
<evidence type="ECO:0000313" key="1">
    <source>
        <dbReference type="EMBL" id="RAJ25000.1"/>
    </source>
</evidence>
<reference evidence="1 2" key="1">
    <citation type="submission" date="2018-06" db="EMBL/GenBank/DDBJ databases">
        <title>Genomic Encyclopedia of Archaeal and Bacterial Type Strains, Phase II (KMG-II): from individual species to whole genera.</title>
        <authorList>
            <person name="Goeker M."/>
        </authorList>
    </citation>
    <scope>NUCLEOTIDE SEQUENCE [LARGE SCALE GENOMIC DNA]</scope>
    <source>
        <strain evidence="1 2">DSM 14825</strain>
    </source>
</reference>
<dbReference type="AlphaFoldDB" id="A0A327S7E2"/>
<sequence>MTDFAKDPTNTYRKAYFDKLNNHISILAGKFITVFDRVADDAVAPFIILSNVTLAPVLNSDCFLFNATIVIDIVTRFNSGGGNKLSNEIANQIFQKILTRGTFYQDTEWNIYTTSLADTRTIESASTDGYVIRKLITFKNSIQQL</sequence>
<gene>
    <name evidence="1" type="ORF">LY11_04187</name>
</gene>
<dbReference type="EMBL" id="QLLR01000028">
    <property type="protein sequence ID" value="RAJ25000.1"/>
    <property type="molecule type" value="Genomic_DNA"/>
</dbReference>
<proteinExistence type="predicted"/>
<dbReference type="RefSeq" id="WP_111635556.1">
    <property type="nucleotide sequence ID" value="NZ_QLLR01000028.1"/>
</dbReference>
<evidence type="ECO:0000313" key="2">
    <source>
        <dbReference type="Proteomes" id="UP000249754"/>
    </source>
</evidence>
<protein>
    <submittedName>
        <fullName evidence="1">Uncharacterized protein</fullName>
    </submittedName>
</protein>
<organism evidence="1 2">
    <name type="scientific">Pedobacter cryoconitis</name>
    <dbReference type="NCBI Taxonomy" id="188932"/>
    <lineage>
        <taxon>Bacteria</taxon>
        <taxon>Pseudomonadati</taxon>
        <taxon>Bacteroidota</taxon>
        <taxon>Sphingobacteriia</taxon>
        <taxon>Sphingobacteriales</taxon>
        <taxon>Sphingobacteriaceae</taxon>
        <taxon>Pedobacter</taxon>
    </lineage>
</organism>
<dbReference type="Proteomes" id="UP000249754">
    <property type="component" value="Unassembled WGS sequence"/>
</dbReference>
<dbReference type="OrthoDB" id="9921539at2"/>